<evidence type="ECO:0000313" key="4">
    <source>
        <dbReference type="Proteomes" id="UP000501690"/>
    </source>
</evidence>
<gene>
    <name evidence="3" type="ORF">DEO72_LG6g2918</name>
</gene>
<protein>
    <submittedName>
        <fullName evidence="3">Uncharacterized protein</fullName>
    </submittedName>
</protein>
<keyword evidence="2" id="KW-1133">Transmembrane helix</keyword>
<dbReference type="EMBL" id="CP039350">
    <property type="protein sequence ID" value="QCD98200.1"/>
    <property type="molecule type" value="Genomic_DNA"/>
</dbReference>
<keyword evidence="2" id="KW-0812">Transmembrane</keyword>
<dbReference type="Proteomes" id="UP000501690">
    <property type="component" value="Linkage Group LG6"/>
</dbReference>
<sequence length="76" mass="8589">MMEVMVVVATMMYMGVVATTIKVMEVGVLTMIKAMFKMMAMTMRMVMPRVVMIIENGDAKGGDDYSDRNQDKVVRE</sequence>
<accession>A0A4D6MBT0</accession>
<proteinExistence type="predicted"/>
<feature type="transmembrane region" description="Helical" evidence="2">
    <location>
        <begin position="12"/>
        <end position="36"/>
    </location>
</feature>
<feature type="region of interest" description="Disordered" evidence="1">
    <location>
        <begin position="57"/>
        <end position="76"/>
    </location>
</feature>
<evidence type="ECO:0000256" key="1">
    <source>
        <dbReference type="SAM" id="MobiDB-lite"/>
    </source>
</evidence>
<keyword evidence="4" id="KW-1185">Reference proteome</keyword>
<evidence type="ECO:0000313" key="3">
    <source>
        <dbReference type="EMBL" id="QCD98200.1"/>
    </source>
</evidence>
<keyword evidence="2" id="KW-0472">Membrane</keyword>
<organism evidence="3 4">
    <name type="scientific">Vigna unguiculata</name>
    <name type="common">Cowpea</name>
    <dbReference type="NCBI Taxonomy" id="3917"/>
    <lineage>
        <taxon>Eukaryota</taxon>
        <taxon>Viridiplantae</taxon>
        <taxon>Streptophyta</taxon>
        <taxon>Embryophyta</taxon>
        <taxon>Tracheophyta</taxon>
        <taxon>Spermatophyta</taxon>
        <taxon>Magnoliopsida</taxon>
        <taxon>eudicotyledons</taxon>
        <taxon>Gunneridae</taxon>
        <taxon>Pentapetalae</taxon>
        <taxon>rosids</taxon>
        <taxon>fabids</taxon>
        <taxon>Fabales</taxon>
        <taxon>Fabaceae</taxon>
        <taxon>Papilionoideae</taxon>
        <taxon>50 kb inversion clade</taxon>
        <taxon>NPAAA clade</taxon>
        <taxon>indigoferoid/millettioid clade</taxon>
        <taxon>Phaseoleae</taxon>
        <taxon>Vigna</taxon>
    </lineage>
</organism>
<evidence type="ECO:0000256" key="2">
    <source>
        <dbReference type="SAM" id="Phobius"/>
    </source>
</evidence>
<reference evidence="3 4" key="1">
    <citation type="submission" date="2019-04" db="EMBL/GenBank/DDBJ databases">
        <title>An improved genome assembly and genetic linkage map for asparagus bean, Vigna unguiculata ssp. sesquipedialis.</title>
        <authorList>
            <person name="Xia Q."/>
            <person name="Zhang R."/>
            <person name="Dong Y."/>
        </authorList>
    </citation>
    <scope>NUCLEOTIDE SEQUENCE [LARGE SCALE GENOMIC DNA]</scope>
    <source>
        <tissue evidence="3">Leaf</tissue>
    </source>
</reference>
<dbReference type="AlphaFoldDB" id="A0A4D6MBT0"/>
<name>A0A4D6MBT0_VIGUN</name>